<dbReference type="EMBL" id="KZ826006">
    <property type="protein sequence ID" value="PYH89915.1"/>
    <property type="molecule type" value="Genomic_DNA"/>
</dbReference>
<gene>
    <name evidence="1" type="ORF">BO71DRAFT_96768</name>
</gene>
<accession>A0A319CX98</accession>
<dbReference type="AlphaFoldDB" id="A0A319CX98"/>
<dbReference type="Proteomes" id="UP000247810">
    <property type="component" value="Unassembled WGS sequence"/>
</dbReference>
<protein>
    <submittedName>
        <fullName evidence="1">Uncharacterized protein</fullName>
    </submittedName>
</protein>
<organism evidence="1 2">
    <name type="scientific">Aspergillus ellipticus CBS 707.79</name>
    <dbReference type="NCBI Taxonomy" id="1448320"/>
    <lineage>
        <taxon>Eukaryota</taxon>
        <taxon>Fungi</taxon>
        <taxon>Dikarya</taxon>
        <taxon>Ascomycota</taxon>
        <taxon>Pezizomycotina</taxon>
        <taxon>Eurotiomycetes</taxon>
        <taxon>Eurotiomycetidae</taxon>
        <taxon>Eurotiales</taxon>
        <taxon>Aspergillaceae</taxon>
        <taxon>Aspergillus</taxon>
        <taxon>Aspergillus subgen. Circumdati</taxon>
    </lineage>
</organism>
<dbReference type="VEuPathDB" id="FungiDB:BO71DRAFT_96768"/>
<evidence type="ECO:0000313" key="2">
    <source>
        <dbReference type="Proteomes" id="UP000247810"/>
    </source>
</evidence>
<proteinExistence type="predicted"/>
<name>A0A319CX98_9EURO</name>
<reference evidence="1 2" key="1">
    <citation type="submission" date="2018-02" db="EMBL/GenBank/DDBJ databases">
        <title>The genomes of Aspergillus section Nigri reveals drivers in fungal speciation.</title>
        <authorList>
            <consortium name="DOE Joint Genome Institute"/>
            <person name="Vesth T.C."/>
            <person name="Nybo J."/>
            <person name="Theobald S."/>
            <person name="Brandl J."/>
            <person name="Frisvad J.C."/>
            <person name="Nielsen K.F."/>
            <person name="Lyhne E.K."/>
            <person name="Kogle M.E."/>
            <person name="Kuo A."/>
            <person name="Riley R."/>
            <person name="Clum A."/>
            <person name="Nolan M."/>
            <person name="Lipzen A."/>
            <person name="Salamov A."/>
            <person name="Henrissat B."/>
            <person name="Wiebenga A."/>
            <person name="De vries R.P."/>
            <person name="Grigoriev I.V."/>
            <person name="Mortensen U.H."/>
            <person name="Andersen M.R."/>
            <person name="Baker S.E."/>
        </authorList>
    </citation>
    <scope>NUCLEOTIDE SEQUENCE [LARGE SCALE GENOMIC DNA]</scope>
    <source>
        <strain evidence="1 2">CBS 707.79</strain>
    </source>
</reference>
<sequence>MDEILTSPVYYFRVDGDADYAITPSFNSFTFPVTFPEYWRQTPIPPATNNNKIPVRDQACRVSCPSFPIELAPIIPVAQTGLVATECDGHAYAYTERRAQHPYRHSYYKIPREQHHLIEKGYTLSMGYTQIKFVIVPKQNKWMIHVLASQATSELQDKYHNLENTADSRSAAAVSFRAFCACGSCGKYYPCEAGVFFFFFA</sequence>
<keyword evidence="2" id="KW-1185">Reference proteome</keyword>
<dbReference type="OrthoDB" id="4507119at2759"/>
<evidence type="ECO:0000313" key="1">
    <source>
        <dbReference type="EMBL" id="PYH89915.1"/>
    </source>
</evidence>